<gene>
    <name evidence="2" type="ORF">NPIL_349941</name>
</gene>
<proteinExistence type="predicted"/>
<protein>
    <submittedName>
        <fullName evidence="2">Uncharacterized protein</fullName>
    </submittedName>
</protein>
<name>A0A8X6UDG0_NEPPI</name>
<dbReference type="Proteomes" id="UP000887013">
    <property type="component" value="Unassembled WGS sequence"/>
</dbReference>
<evidence type="ECO:0000313" key="3">
    <source>
        <dbReference type="Proteomes" id="UP000887013"/>
    </source>
</evidence>
<evidence type="ECO:0000313" key="2">
    <source>
        <dbReference type="EMBL" id="GFT99138.1"/>
    </source>
</evidence>
<comment type="caution">
    <text evidence="2">The sequence shown here is derived from an EMBL/GenBank/DDBJ whole genome shotgun (WGS) entry which is preliminary data.</text>
</comment>
<feature type="non-terminal residue" evidence="2">
    <location>
        <position position="1"/>
    </location>
</feature>
<keyword evidence="3" id="KW-1185">Reference proteome</keyword>
<reference evidence="2" key="1">
    <citation type="submission" date="2020-08" db="EMBL/GenBank/DDBJ databases">
        <title>Multicomponent nature underlies the extraordinary mechanical properties of spider dragline silk.</title>
        <authorList>
            <person name="Kono N."/>
            <person name="Nakamura H."/>
            <person name="Mori M."/>
            <person name="Yoshida Y."/>
            <person name="Ohtoshi R."/>
            <person name="Malay A.D."/>
            <person name="Moran D.A.P."/>
            <person name="Tomita M."/>
            <person name="Numata K."/>
            <person name="Arakawa K."/>
        </authorList>
    </citation>
    <scope>NUCLEOTIDE SEQUENCE</scope>
</reference>
<dbReference type="EMBL" id="BMAW01122494">
    <property type="protein sequence ID" value="GFT99138.1"/>
    <property type="molecule type" value="Genomic_DNA"/>
</dbReference>
<dbReference type="AlphaFoldDB" id="A0A8X6UDG0"/>
<feature type="region of interest" description="Disordered" evidence="1">
    <location>
        <begin position="1"/>
        <end position="36"/>
    </location>
</feature>
<evidence type="ECO:0000256" key="1">
    <source>
        <dbReference type="SAM" id="MobiDB-lite"/>
    </source>
</evidence>
<feature type="compositionally biased region" description="Acidic residues" evidence="1">
    <location>
        <begin position="1"/>
        <end position="10"/>
    </location>
</feature>
<organism evidence="2 3">
    <name type="scientific">Nephila pilipes</name>
    <name type="common">Giant wood spider</name>
    <name type="synonym">Nephila maculata</name>
    <dbReference type="NCBI Taxonomy" id="299642"/>
    <lineage>
        <taxon>Eukaryota</taxon>
        <taxon>Metazoa</taxon>
        <taxon>Ecdysozoa</taxon>
        <taxon>Arthropoda</taxon>
        <taxon>Chelicerata</taxon>
        <taxon>Arachnida</taxon>
        <taxon>Araneae</taxon>
        <taxon>Araneomorphae</taxon>
        <taxon>Entelegynae</taxon>
        <taxon>Araneoidea</taxon>
        <taxon>Nephilidae</taxon>
        <taxon>Nephila</taxon>
    </lineage>
</organism>
<sequence length="52" mass="5699">FRIPNSDDDGSSSSMSGYSDDDDDDVALGEGSQGRGGVMYFTFCTFLYKEKK</sequence>
<accession>A0A8X6UDG0</accession>